<keyword evidence="2" id="KW-1185">Reference proteome</keyword>
<name>A0A284VTT1_9EURY</name>
<gene>
    <name evidence="1" type="ORF">MNV_810024</name>
</gene>
<accession>A0A284VTT1</accession>
<proteinExistence type="predicted"/>
<evidence type="ECO:0000313" key="1">
    <source>
        <dbReference type="EMBL" id="SNQ62682.1"/>
    </source>
</evidence>
<dbReference type="Proteomes" id="UP000218615">
    <property type="component" value="Unassembled WGS sequence"/>
</dbReference>
<evidence type="ECO:0000313" key="2">
    <source>
        <dbReference type="Proteomes" id="UP000218615"/>
    </source>
</evidence>
<dbReference type="EMBL" id="FZMP01000231">
    <property type="protein sequence ID" value="SNQ62682.1"/>
    <property type="molecule type" value="Genomic_DNA"/>
</dbReference>
<organism evidence="1 2">
    <name type="scientific">Candidatus Methanoperedens nitratireducens</name>
    <dbReference type="NCBI Taxonomy" id="1392998"/>
    <lineage>
        <taxon>Archaea</taxon>
        <taxon>Methanobacteriati</taxon>
        <taxon>Methanobacteriota</taxon>
        <taxon>Stenosarchaea group</taxon>
        <taxon>Methanomicrobia</taxon>
        <taxon>Methanosarcinales</taxon>
        <taxon>ANME-2 cluster</taxon>
        <taxon>Candidatus Methanoperedentaceae</taxon>
        <taxon>Candidatus Methanoperedens</taxon>
    </lineage>
</organism>
<reference evidence="2" key="1">
    <citation type="submission" date="2017-06" db="EMBL/GenBank/DDBJ databases">
        <authorList>
            <person name="Cremers G."/>
        </authorList>
    </citation>
    <scope>NUCLEOTIDE SEQUENCE [LARGE SCALE GENOMIC DNA]</scope>
</reference>
<dbReference type="AlphaFoldDB" id="A0A284VTT1"/>
<protein>
    <submittedName>
        <fullName evidence="1">HEPN domain protein</fullName>
    </submittedName>
</protein>
<sequence>MKVGNLSFYAIEIRYPDEFYMPSVAEAKECFNIASKAKDFLLKKIG</sequence>